<evidence type="ECO:0000313" key="1">
    <source>
        <dbReference type="EMBL" id="KAJ0016558.1"/>
    </source>
</evidence>
<name>A0ACC0XGT1_9ROSI</name>
<protein>
    <submittedName>
        <fullName evidence="1">Uncharacterized protein</fullName>
    </submittedName>
</protein>
<sequence>MGDHQIVIDLLTPNATSTESTHERRKPSRHLLSRENSNLYLNNCVPLYKAALKGDWTSAKKLLEKDPTMLCASITKGHETVLHIAAGAKQTGFVEELIKLMQPKDLTLPDQKGNTAFCCAAAAGAAGIARIMLKKNPDLLTIRGGEKMMPVFLAALLAQAEMTYFLYDELSQANHVFKWNNEVALFFTCLSNGLYDLALKMLKDDPELAVARDINCETALHVLARKPSIFSNKNQGLFRRLINSC</sequence>
<keyword evidence="2" id="KW-1185">Reference proteome</keyword>
<dbReference type="Proteomes" id="UP001163603">
    <property type="component" value="Chromosome 12"/>
</dbReference>
<dbReference type="EMBL" id="CM047747">
    <property type="protein sequence ID" value="KAJ0016558.1"/>
    <property type="molecule type" value="Genomic_DNA"/>
</dbReference>
<comment type="caution">
    <text evidence="1">The sequence shown here is derived from an EMBL/GenBank/DDBJ whole genome shotgun (WGS) entry which is preliminary data.</text>
</comment>
<organism evidence="1 2">
    <name type="scientific">Pistacia integerrima</name>
    <dbReference type="NCBI Taxonomy" id="434235"/>
    <lineage>
        <taxon>Eukaryota</taxon>
        <taxon>Viridiplantae</taxon>
        <taxon>Streptophyta</taxon>
        <taxon>Embryophyta</taxon>
        <taxon>Tracheophyta</taxon>
        <taxon>Spermatophyta</taxon>
        <taxon>Magnoliopsida</taxon>
        <taxon>eudicotyledons</taxon>
        <taxon>Gunneridae</taxon>
        <taxon>Pentapetalae</taxon>
        <taxon>rosids</taxon>
        <taxon>malvids</taxon>
        <taxon>Sapindales</taxon>
        <taxon>Anacardiaceae</taxon>
        <taxon>Pistacia</taxon>
    </lineage>
</organism>
<reference evidence="2" key="1">
    <citation type="journal article" date="2023" name="G3 (Bethesda)">
        <title>Genome assembly and association tests identify interacting loci associated with vigor, precocity, and sex in interspecific pistachio rootstocks.</title>
        <authorList>
            <person name="Palmer W."/>
            <person name="Jacygrad E."/>
            <person name="Sagayaradj S."/>
            <person name="Cavanaugh K."/>
            <person name="Han R."/>
            <person name="Bertier L."/>
            <person name="Beede B."/>
            <person name="Kafkas S."/>
            <person name="Golino D."/>
            <person name="Preece J."/>
            <person name="Michelmore R."/>
        </authorList>
    </citation>
    <scope>NUCLEOTIDE SEQUENCE [LARGE SCALE GENOMIC DNA]</scope>
</reference>
<proteinExistence type="predicted"/>
<evidence type="ECO:0000313" key="2">
    <source>
        <dbReference type="Proteomes" id="UP001163603"/>
    </source>
</evidence>
<gene>
    <name evidence="1" type="ORF">Pint_12172</name>
</gene>
<accession>A0ACC0XGT1</accession>